<comment type="caution">
    <text evidence="1">The sequence shown here is derived from an EMBL/GenBank/DDBJ whole genome shotgun (WGS) entry which is preliminary data.</text>
</comment>
<dbReference type="InterPro" id="IPR027417">
    <property type="entry name" value="P-loop_NTPase"/>
</dbReference>
<gene>
    <name evidence="1" type="ORF">theurythT_07310</name>
</gene>
<evidence type="ECO:0000313" key="1">
    <source>
        <dbReference type="EMBL" id="GLX81279.1"/>
    </source>
</evidence>
<reference evidence="1 2" key="1">
    <citation type="submission" date="2023-03" db="EMBL/GenBank/DDBJ databases">
        <title>Draft genome sequence of Thalassotalea eurytherma JCM 18482T.</title>
        <authorList>
            <person name="Sawabe T."/>
        </authorList>
    </citation>
    <scope>NUCLEOTIDE SEQUENCE [LARGE SCALE GENOMIC DNA]</scope>
    <source>
        <strain evidence="1 2">JCM 18482</strain>
    </source>
</reference>
<evidence type="ECO:0008006" key="3">
    <source>
        <dbReference type="Google" id="ProtNLM"/>
    </source>
</evidence>
<keyword evidence="2" id="KW-1185">Reference proteome</keyword>
<proteinExistence type="predicted"/>
<evidence type="ECO:0000313" key="2">
    <source>
        <dbReference type="Proteomes" id="UP001157133"/>
    </source>
</evidence>
<dbReference type="SUPFAM" id="SSF52540">
    <property type="entry name" value="P-loop containing nucleoside triphosphate hydrolases"/>
    <property type="match status" value="1"/>
</dbReference>
<dbReference type="Gene3D" id="3.40.50.300">
    <property type="entry name" value="P-loop containing nucleotide triphosphate hydrolases"/>
    <property type="match status" value="1"/>
</dbReference>
<organism evidence="1 2">
    <name type="scientific">Thalassotalea eurytherma</name>
    <dbReference type="NCBI Taxonomy" id="1144278"/>
    <lineage>
        <taxon>Bacteria</taxon>
        <taxon>Pseudomonadati</taxon>
        <taxon>Pseudomonadota</taxon>
        <taxon>Gammaproteobacteria</taxon>
        <taxon>Alteromonadales</taxon>
        <taxon>Colwelliaceae</taxon>
        <taxon>Thalassotalea</taxon>
    </lineage>
</organism>
<protein>
    <recommendedName>
        <fullName evidence="3">Sulfotransferase family protein</fullName>
    </recommendedName>
</protein>
<dbReference type="EMBL" id="BSSU01000003">
    <property type="protein sequence ID" value="GLX81279.1"/>
    <property type="molecule type" value="Genomic_DNA"/>
</dbReference>
<accession>A0ABQ6H1B6</accession>
<sequence length="353" mass="41589">MTITLHVGMGKCGSSALQRFLSTNSKIETSKNKKLLYVVITKDLKLFYGTRLSWFYRLSRRDYLASAEFRFWEKNGTKTKKLLERIKVLSKHYHIVLSNEGWISDPDKDYAVSLFDELNLKVNLLMYVRPPCTWLNSAWWQWGAWTGAPFDKWLKQNTKRVQYASLIESWKNNDCIREVNIRALPANIIDDFCEIFQVTKHSVKSVEAQLNSSLPNAVLRLFQRNRQLRPSAHQASVDFTLMRLLTLQGKPDWVLSRGNIETILNETKRSNRALLKMVNDDVRASIEQDDRWWQTDAYHKLNYQCPDYPNLDPIELELLTVKLIQQLAMLEQQNKRYKRLLWPLHVVKQVLKR</sequence>
<name>A0ABQ6H1B6_9GAMM</name>
<dbReference type="RefSeq" id="WP_284206601.1">
    <property type="nucleotide sequence ID" value="NZ_BSSU01000003.1"/>
</dbReference>
<dbReference type="Proteomes" id="UP001157133">
    <property type="component" value="Unassembled WGS sequence"/>
</dbReference>